<keyword evidence="6" id="KW-0479">Metal-binding</keyword>
<dbReference type="InterPro" id="IPR000627">
    <property type="entry name" value="Intradiol_dOase_C"/>
</dbReference>
<dbReference type="FunFam" id="2.60.130.10:FF:000003">
    <property type="entry name" value="Catechol 1,2-dioxygenase"/>
    <property type="match status" value="1"/>
</dbReference>
<keyword evidence="10" id="KW-0408">Iron</keyword>
<dbReference type="STRING" id="1672749.BJF92_23600"/>
<dbReference type="EMBL" id="MKIO01000016">
    <property type="protein sequence ID" value="OLP57560.1"/>
    <property type="molecule type" value="Genomic_DNA"/>
</dbReference>
<evidence type="ECO:0000313" key="16">
    <source>
        <dbReference type="Proteomes" id="UP000192652"/>
    </source>
</evidence>
<dbReference type="Proteomes" id="UP000186143">
    <property type="component" value="Unassembled WGS sequence"/>
</dbReference>
<name>A0A1Q9AQ75_9HYPH</name>
<dbReference type="OrthoDB" id="9800887at2"/>
<evidence type="ECO:0000256" key="9">
    <source>
        <dbReference type="ARBA" id="ARBA00023002"/>
    </source>
</evidence>
<gene>
    <name evidence="13" type="ORF">BJF92_23600</name>
    <name evidence="14" type="ORF">BTR14_22065</name>
</gene>
<dbReference type="InterPro" id="IPR015889">
    <property type="entry name" value="Intradiol_dOase_core"/>
</dbReference>
<dbReference type="SUPFAM" id="SSF49482">
    <property type="entry name" value="Aromatic compound dioxygenase"/>
    <property type="match status" value="1"/>
</dbReference>
<reference evidence="14 16" key="3">
    <citation type="journal article" date="2017" name="Antonie Van Leeuwenhoek">
        <title>Rhizobium rhizosphaerae sp. nov., a novel species isolated from rice rhizosphere.</title>
        <authorList>
            <person name="Zhao J.J."/>
            <person name="Zhang J."/>
            <person name="Zhang R.J."/>
            <person name="Zhang C.W."/>
            <person name="Yin H.Q."/>
            <person name="Zhang X.X."/>
        </authorList>
    </citation>
    <scope>NUCLEOTIDE SEQUENCE [LARGE SCALE GENOMIC DNA]</scope>
    <source>
        <strain evidence="14 16">RD15</strain>
    </source>
</reference>
<reference evidence="13 15" key="1">
    <citation type="submission" date="2016-09" db="EMBL/GenBank/DDBJ databases">
        <title>Rhizobium sp. nov., a novel species isolated from the rice rhizosphere.</title>
        <authorList>
            <person name="Zhao J."/>
            <person name="Zhang X."/>
        </authorList>
    </citation>
    <scope>NUCLEOTIDE SEQUENCE [LARGE SCALE GENOMIC DNA]</scope>
    <source>
        <strain evidence="13 15">MH17</strain>
    </source>
</reference>
<comment type="pathway">
    <text evidence="3">Aromatic compound metabolism; beta-ketoadipate pathway; 5-oxo-4,5-dihydro-2-furylacetate from catechol: step 1/3.</text>
</comment>
<feature type="domain" description="Intradiol ring-cleavage dioxygenases" evidence="12">
    <location>
        <begin position="136"/>
        <end position="164"/>
    </location>
</feature>
<evidence type="ECO:0000256" key="11">
    <source>
        <dbReference type="ARBA" id="ARBA00072824"/>
    </source>
</evidence>
<keyword evidence="16" id="KW-1185">Reference proteome</keyword>
<evidence type="ECO:0000256" key="10">
    <source>
        <dbReference type="ARBA" id="ARBA00023004"/>
    </source>
</evidence>
<evidence type="ECO:0000256" key="2">
    <source>
        <dbReference type="ARBA" id="ARBA00001965"/>
    </source>
</evidence>
<keyword evidence="8 13" id="KW-0223">Dioxygenase</keyword>
<dbReference type="PROSITE" id="PS00083">
    <property type="entry name" value="INTRADIOL_DIOXYGENAS"/>
    <property type="match status" value="1"/>
</dbReference>
<evidence type="ECO:0000259" key="12">
    <source>
        <dbReference type="PROSITE" id="PS00083"/>
    </source>
</evidence>
<evidence type="ECO:0000313" key="14">
    <source>
        <dbReference type="EMBL" id="OQP83682.1"/>
    </source>
</evidence>
<dbReference type="UniPathway" id="UPA00157">
    <property type="reaction ID" value="UER00258"/>
</dbReference>
<keyword evidence="9" id="KW-0560">Oxidoreductase</keyword>
<dbReference type="Proteomes" id="UP000192652">
    <property type="component" value="Unassembled WGS sequence"/>
</dbReference>
<dbReference type="PANTHER" id="PTHR33711">
    <property type="entry name" value="DIOXYGENASE, PUTATIVE (AFU_ORTHOLOGUE AFUA_2G02910)-RELATED"/>
    <property type="match status" value="1"/>
</dbReference>
<dbReference type="GO" id="GO:0008199">
    <property type="term" value="F:ferric iron binding"/>
    <property type="evidence" value="ECO:0007669"/>
    <property type="project" value="InterPro"/>
</dbReference>
<evidence type="ECO:0000256" key="6">
    <source>
        <dbReference type="ARBA" id="ARBA00022723"/>
    </source>
</evidence>
<dbReference type="InterPro" id="IPR007535">
    <property type="entry name" value="Catechol_dOase_N"/>
</dbReference>
<evidence type="ECO:0000256" key="7">
    <source>
        <dbReference type="ARBA" id="ARBA00022797"/>
    </source>
</evidence>
<dbReference type="AlphaFoldDB" id="A0A1Q9AQ75"/>
<dbReference type="CDD" id="cd03460">
    <property type="entry name" value="1_2-CTD"/>
    <property type="match status" value="1"/>
</dbReference>
<protein>
    <recommendedName>
        <fullName evidence="11">Catechol 1,2-dioxygenase</fullName>
        <ecNumber evidence="5">1.13.11.1</ecNumber>
    </recommendedName>
</protein>
<comment type="cofactor">
    <cofactor evidence="2">
        <name>Fe(3+)</name>
        <dbReference type="ChEBI" id="CHEBI:29034"/>
    </cofactor>
</comment>
<reference evidence="14" key="2">
    <citation type="submission" date="2016-12" db="EMBL/GenBank/DDBJ databases">
        <authorList>
            <person name="Zhang X."/>
            <person name="Zhao J."/>
        </authorList>
    </citation>
    <scope>NUCLEOTIDE SEQUENCE</scope>
    <source>
        <strain evidence="14">RD15</strain>
    </source>
</reference>
<dbReference type="EC" id="1.13.11.1" evidence="5"/>
<proteinExistence type="inferred from homology"/>
<sequence length="312" mass="34109">MTVTIFNRPDIQDFLKVLSGLDQTNGNPRVKQIVHRIVSDLFKAIDDLDITPDEYWIAVAWLNEIGAAGQAGLISPGLGLDHFLDERLDAIDEALGIKNETPRTIEGPLYVAGAPECHGFARLDDGRDTDGHTLIMHGTVYGSDGKPMPGAKVEVWHCDTRGFYSHFDPTGQQAPFNMRRTIIADDQGRYKFQSIVPHGYGVPPGSPTEKLLSALGRHGQRPAHVHFFISADGHRKLTTQINIAGDPLINDDFAYATRDGLVPDVIERTDDASIKANGLNGPFAEIVFDIKLTALVNGVDNQVNALRKRAAA</sequence>
<comment type="catalytic activity">
    <reaction evidence="1">
        <text>catechol + O2 = cis,cis-muconate + 2 H(+)</text>
        <dbReference type="Rhea" id="RHEA:23852"/>
        <dbReference type="ChEBI" id="CHEBI:15378"/>
        <dbReference type="ChEBI" id="CHEBI:15379"/>
        <dbReference type="ChEBI" id="CHEBI:18135"/>
        <dbReference type="ChEBI" id="CHEBI:32379"/>
        <dbReference type="EC" id="1.13.11.1"/>
    </reaction>
</comment>
<dbReference type="InterPro" id="IPR012801">
    <property type="entry name" value="Cchol_dOase_prob"/>
</dbReference>
<evidence type="ECO:0000256" key="1">
    <source>
        <dbReference type="ARBA" id="ARBA00001312"/>
    </source>
</evidence>
<evidence type="ECO:0000313" key="13">
    <source>
        <dbReference type="EMBL" id="OLP57560.1"/>
    </source>
</evidence>
<dbReference type="Pfam" id="PF00775">
    <property type="entry name" value="Dioxygenase_C"/>
    <property type="match status" value="1"/>
</dbReference>
<dbReference type="GO" id="GO:0018576">
    <property type="term" value="F:catechol 1,2-dioxygenase activity"/>
    <property type="evidence" value="ECO:0007669"/>
    <property type="project" value="UniProtKB-EC"/>
</dbReference>
<keyword evidence="7" id="KW-0058">Aromatic hydrocarbons catabolism</keyword>
<evidence type="ECO:0000256" key="4">
    <source>
        <dbReference type="ARBA" id="ARBA00007825"/>
    </source>
</evidence>
<dbReference type="NCBIfam" id="TIGR02439">
    <property type="entry name" value="catechol_proteo"/>
    <property type="match status" value="1"/>
</dbReference>
<comment type="similarity">
    <text evidence="4">Belongs to the intradiol ring-cleavage dioxygenase family.</text>
</comment>
<organism evidence="13 15">
    <name type="scientific">Xaviernesmea rhizosphaerae</name>
    <dbReference type="NCBI Taxonomy" id="1672749"/>
    <lineage>
        <taxon>Bacteria</taxon>
        <taxon>Pseudomonadati</taxon>
        <taxon>Pseudomonadota</taxon>
        <taxon>Alphaproteobacteria</taxon>
        <taxon>Hyphomicrobiales</taxon>
        <taxon>Rhizobiaceae</taxon>
        <taxon>Rhizobium/Agrobacterium group</taxon>
        <taxon>Xaviernesmea</taxon>
    </lineage>
</organism>
<dbReference type="RefSeq" id="WP_075632896.1">
    <property type="nucleotide sequence ID" value="NZ_MKIO01000016.1"/>
</dbReference>
<evidence type="ECO:0000256" key="5">
    <source>
        <dbReference type="ARBA" id="ARBA00013118"/>
    </source>
</evidence>
<evidence type="ECO:0000256" key="8">
    <source>
        <dbReference type="ARBA" id="ARBA00022964"/>
    </source>
</evidence>
<evidence type="ECO:0000256" key="3">
    <source>
        <dbReference type="ARBA" id="ARBA00004957"/>
    </source>
</evidence>
<evidence type="ECO:0000313" key="15">
    <source>
        <dbReference type="Proteomes" id="UP000186143"/>
    </source>
</evidence>
<dbReference type="InterPro" id="IPR050770">
    <property type="entry name" value="Intradiol_RC_Dioxygenase"/>
</dbReference>
<dbReference type="Gene3D" id="2.60.130.10">
    <property type="entry name" value="Aromatic compound dioxygenase"/>
    <property type="match status" value="1"/>
</dbReference>
<comment type="caution">
    <text evidence="13">The sequence shown here is derived from an EMBL/GenBank/DDBJ whole genome shotgun (WGS) entry which is preliminary data.</text>
</comment>
<dbReference type="GO" id="GO:0042952">
    <property type="term" value="P:beta-ketoadipate pathway"/>
    <property type="evidence" value="ECO:0007669"/>
    <property type="project" value="UniProtKB-UniPathway"/>
</dbReference>
<dbReference type="Pfam" id="PF04444">
    <property type="entry name" value="Dioxygenase_N"/>
    <property type="match status" value="1"/>
</dbReference>
<dbReference type="PANTHER" id="PTHR33711:SF7">
    <property type="entry name" value="INTRADIOL RING-CLEAVAGE DIOXYGENASES DOMAIN-CONTAINING PROTEIN-RELATED"/>
    <property type="match status" value="1"/>
</dbReference>
<dbReference type="EMBL" id="MSPX01000029">
    <property type="protein sequence ID" value="OQP83682.1"/>
    <property type="molecule type" value="Genomic_DNA"/>
</dbReference>
<dbReference type="GO" id="GO:0019614">
    <property type="term" value="P:catechol-containing compound catabolic process"/>
    <property type="evidence" value="ECO:0007669"/>
    <property type="project" value="InterPro"/>
</dbReference>
<accession>A0A1Q9AQ75</accession>